<protein>
    <submittedName>
        <fullName evidence="1">Uncharacterized protein</fullName>
    </submittedName>
</protein>
<organism evidence="1 2">
    <name type="scientific">Caerostris darwini</name>
    <dbReference type="NCBI Taxonomy" id="1538125"/>
    <lineage>
        <taxon>Eukaryota</taxon>
        <taxon>Metazoa</taxon>
        <taxon>Ecdysozoa</taxon>
        <taxon>Arthropoda</taxon>
        <taxon>Chelicerata</taxon>
        <taxon>Arachnida</taxon>
        <taxon>Araneae</taxon>
        <taxon>Araneomorphae</taxon>
        <taxon>Entelegynae</taxon>
        <taxon>Araneoidea</taxon>
        <taxon>Araneidae</taxon>
        <taxon>Caerostris</taxon>
    </lineage>
</organism>
<gene>
    <name evidence="1" type="ORF">CDAR_114721</name>
</gene>
<reference evidence="1 2" key="1">
    <citation type="submission" date="2021-06" db="EMBL/GenBank/DDBJ databases">
        <title>Caerostris darwini draft genome.</title>
        <authorList>
            <person name="Kono N."/>
            <person name="Arakawa K."/>
        </authorList>
    </citation>
    <scope>NUCLEOTIDE SEQUENCE [LARGE SCALE GENOMIC DNA]</scope>
</reference>
<dbReference type="EMBL" id="BPLQ01000391">
    <property type="protein sequence ID" value="GIX70685.1"/>
    <property type="molecule type" value="Genomic_DNA"/>
</dbReference>
<proteinExistence type="predicted"/>
<accession>A0AAV4MFS4</accession>
<evidence type="ECO:0000313" key="1">
    <source>
        <dbReference type="EMBL" id="GIX70685.1"/>
    </source>
</evidence>
<evidence type="ECO:0000313" key="2">
    <source>
        <dbReference type="Proteomes" id="UP001054837"/>
    </source>
</evidence>
<dbReference type="Proteomes" id="UP001054837">
    <property type="component" value="Unassembled WGS sequence"/>
</dbReference>
<comment type="caution">
    <text evidence="1">The sequence shown here is derived from an EMBL/GenBank/DDBJ whole genome shotgun (WGS) entry which is preliminary data.</text>
</comment>
<dbReference type="AlphaFoldDB" id="A0AAV4MFS4"/>
<sequence length="86" mass="9917">MIYRFIKNKFNHRFSFWVNTKSLKDMSEQKIILREGLSESSSIRTYDSIPGGTSIRTTLHLSTPLGQYCLQGQVRHGDFSINFETG</sequence>
<name>A0AAV4MFS4_9ARAC</name>
<keyword evidence="2" id="KW-1185">Reference proteome</keyword>